<dbReference type="EMBL" id="CP029788">
    <property type="protein sequence ID" value="AWT43165.1"/>
    <property type="molecule type" value="Genomic_DNA"/>
</dbReference>
<dbReference type="KEGG" id="sact:DMT42_13095"/>
<dbReference type="RefSeq" id="WP_110628085.1">
    <property type="nucleotide sequence ID" value="NZ_CP029788.1"/>
</dbReference>
<dbReference type="OrthoDB" id="3483328at2"/>
<gene>
    <name evidence="2" type="ORF">DMT42_13095</name>
</gene>
<feature type="region of interest" description="Disordered" evidence="1">
    <location>
        <begin position="133"/>
        <end position="153"/>
    </location>
</feature>
<dbReference type="PROSITE" id="PS51257">
    <property type="entry name" value="PROKAR_LIPOPROTEIN"/>
    <property type="match status" value="1"/>
</dbReference>
<protein>
    <recommendedName>
        <fullName evidence="4">Lipoprotein</fullName>
    </recommendedName>
</protein>
<accession>A0A2U9P1W6</accession>
<evidence type="ECO:0008006" key="4">
    <source>
        <dbReference type="Google" id="ProtNLM"/>
    </source>
</evidence>
<evidence type="ECO:0000256" key="1">
    <source>
        <dbReference type="SAM" id="MobiDB-lite"/>
    </source>
</evidence>
<dbReference type="AlphaFoldDB" id="A0A2U9P1W6"/>
<name>A0A2U9P1W6_STRAS</name>
<organism evidence="2 3">
    <name type="scientific">Streptomyces actuosus</name>
    <dbReference type="NCBI Taxonomy" id="1885"/>
    <lineage>
        <taxon>Bacteria</taxon>
        <taxon>Bacillati</taxon>
        <taxon>Actinomycetota</taxon>
        <taxon>Actinomycetes</taxon>
        <taxon>Kitasatosporales</taxon>
        <taxon>Streptomycetaceae</taxon>
        <taxon>Streptomyces</taxon>
    </lineage>
</organism>
<evidence type="ECO:0000313" key="2">
    <source>
        <dbReference type="EMBL" id="AWT43165.1"/>
    </source>
</evidence>
<keyword evidence="3" id="KW-1185">Reference proteome</keyword>
<evidence type="ECO:0000313" key="3">
    <source>
        <dbReference type="Proteomes" id="UP000247634"/>
    </source>
</evidence>
<reference evidence="2 3" key="1">
    <citation type="submission" date="2018-06" db="EMBL/GenBank/DDBJ databases">
        <title>The complete genome sequence of a nosiheptide producer Streptomyces actuosus ATCC 25421: deducing the ability of producing a new class III lantibiotics.</title>
        <authorList>
            <person name="Liu W."/>
            <person name="Sun F."/>
            <person name="Hu Y."/>
        </authorList>
    </citation>
    <scope>NUCLEOTIDE SEQUENCE [LARGE SCALE GENOMIC DNA]</scope>
    <source>
        <strain evidence="2 3">ATCC 25421</strain>
    </source>
</reference>
<sequence>MGVLRRIRRRPGIVGAVGLVVVAVGGVVGCDPGGLSAVTVAYTTDQTATAELQRRHVDVQWLNCRGSYGSRGATPSAGENTVATVDCEGKTRDGKDITVTGRVTKAVSGSCVRGDLVAKVGGKQWFRVSGLGKCDGTPSPVKPPAGDTRPGQPTVTVTVTRTVWCEADPHCRPVEGK</sequence>
<proteinExistence type="predicted"/>
<dbReference type="Proteomes" id="UP000247634">
    <property type="component" value="Chromosome"/>
</dbReference>